<keyword evidence="5 7" id="KW-0804">Transcription</keyword>
<evidence type="ECO:0000313" key="10">
    <source>
        <dbReference type="Proteomes" id="UP001293254"/>
    </source>
</evidence>
<dbReference type="GO" id="GO:0003700">
    <property type="term" value="F:DNA-binding transcription factor activity"/>
    <property type="evidence" value="ECO:0007669"/>
    <property type="project" value="UniProtKB-UniRule"/>
</dbReference>
<dbReference type="GO" id="GO:0005634">
    <property type="term" value="C:nucleus"/>
    <property type="evidence" value="ECO:0007669"/>
    <property type="project" value="UniProtKB-SubCell"/>
</dbReference>
<keyword evidence="4 7" id="KW-0238">DNA-binding</keyword>
<proteinExistence type="inferred from homology"/>
<dbReference type="GO" id="GO:0043565">
    <property type="term" value="F:sequence-specific DNA binding"/>
    <property type="evidence" value="ECO:0007669"/>
    <property type="project" value="TreeGrafter"/>
</dbReference>
<dbReference type="EMBL" id="JACGWO010000007">
    <property type="protein sequence ID" value="KAK4422481.1"/>
    <property type="molecule type" value="Genomic_DNA"/>
</dbReference>
<keyword evidence="10" id="KW-1185">Reference proteome</keyword>
<dbReference type="InterPro" id="IPR010409">
    <property type="entry name" value="GAGA-bd_tscrpt_act"/>
</dbReference>
<dbReference type="Proteomes" id="UP001293254">
    <property type="component" value="Unassembled WGS sequence"/>
</dbReference>
<accession>A0AAE2CHJ6</accession>
<evidence type="ECO:0000256" key="8">
    <source>
        <dbReference type="SAM" id="MobiDB-lite"/>
    </source>
</evidence>
<dbReference type="PANTHER" id="PTHR31421">
    <property type="entry name" value="PROTEIN BASIC PENTACYSTEINE3"/>
    <property type="match status" value="1"/>
</dbReference>
<dbReference type="Pfam" id="PF06217">
    <property type="entry name" value="GAGA_bind"/>
    <property type="match status" value="1"/>
</dbReference>
<gene>
    <name evidence="9" type="ORF">Salat_1830600</name>
</gene>
<reference evidence="9" key="2">
    <citation type="journal article" date="2024" name="Plant">
        <title>Genomic evolution and insights into agronomic trait innovations of Sesamum species.</title>
        <authorList>
            <person name="Miao H."/>
            <person name="Wang L."/>
            <person name="Qu L."/>
            <person name="Liu H."/>
            <person name="Sun Y."/>
            <person name="Le M."/>
            <person name="Wang Q."/>
            <person name="Wei S."/>
            <person name="Zheng Y."/>
            <person name="Lin W."/>
            <person name="Duan Y."/>
            <person name="Cao H."/>
            <person name="Xiong S."/>
            <person name="Wang X."/>
            <person name="Wei L."/>
            <person name="Li C."/>
            <person name="Ma Q."/>
            <person name="Ju M."/>
            <person name="Zhao R."/>
            <person name="Li G."/>
            <person name="Mu C."/>
            <person name="Tian Q."/>
            <person name="Mei H."/>
            <person name="Zhang T."/>
            <person name="Gao T."/>
            <person name="Zhang H."/>
        </authorList>
    </citation>
    <scope>NUCLEOTIDE SEQUENCE</scope>
    <source>
        <strain evidence="9">3651</strain>
    </source>
</reference>
<feature type="region of interest" description="Disordered" evidence="8">
    <location>
        <begin position="1"/>
        <end position="58"/>
    </location>
</feature>
<sequence>MNSNAGIAAVPIQAVGPTKKPAKRWEKKTNSSSKHKQKSFVSQTLRPKQCKNKSIGPSVEVKNPNLAHNEASLDVSGVPPPFCSCSGVARRCYKSGPGGWQSSCCTNSLSEYPLPLSPWKPGKRVSGRKMSRGPYRKLLFALAAEGHDLSQPVDLKNHWARHGTNKFVTIK</sequence>
<evidence type="ECO:0000256" key="6">
    <source>
        <dbReference type="ARBA" id="ARBA00023242"/>
    </source>
</evidence>
<evidence type="ECO:0000256" key="1">
    <source>
        <dbReference type="ARBA" id="ARBA00004123"/>
    </source>
</evidence>
<comment type="function">
    <text evidence="7">Transcriptional regulator that specifically binds to GA-rich elements (GAGA-repeats) present in regulatory sequences of genes involved in developmental processes.</text>
</comment>
<evidence type="ECO:0000256" key="4">
    <source>
        <dbReference type="ARBA" id="ARBA00023125"/>
    </source>
</evidence>
<comment type="similarity">
    <text evidence="2 7">Belongs to the BBR/BPC family.</text>
</comment>
<keyword evidence="6 7" id="KW-0539">Nucleus</keyword>
<keyword evidence="3 7" id="KW-0805">Transcription regulation</keyword>
<name>A0AAE2CHJ6_9LAMI</name>
<evidence type="ECO:0000256" key="5">
    <source>
        <dbReference type="ARBA" id="ARBA00023163"/>
    </source>
</evidence>
<evidence type="ECO:0000256" key="3">
    <source>
        <dbReference type="ARBA" id="ARBA00023015"/>
    </source>
</evidence>
<dbReference type="AlphaFoldDB" id="A0AAE2CHJ6"/>
<comment type="subcellular location">
    <subcellularLocation>
        <location evidence="1 7">Nucleus</location>
    </subcellularLocation>
</comment>
<organism evidence="9 10">
    <name type="scientific">Sesamum alatum</name>
    <dbReference type="NCBI Taxonomy" id="300844"/>
    <lineage>
        <taxon>Eukaryota</taxon>
        <taxon>Viridiplantae</taxon>
        <taxon>Streptophyta</taxon>
        <taxon>Embryophyta</taxon>
        <taxon>Tracheophyta</taxon>
        <taxon>Spermatophyta</taxon>
        <taxon>Magnoliopsida</taxon>
        <taxon>eudicotyledons</taxon>
        <taxon>Gunneridae</taxon>
        <taxon>Pentapetalae</taxon>
        <taxon>asterids</taxon>
        <taxon>lamiids</taxon>
        <taxon>Lamiales</taxon>
        <taxon>Pedaliaceae</taxon>
        <taxon>Sesamum</taxon>
    </lineage>
</organism>
<dbReference type="GO" id="GO:0009723">
    <property type="term" value="P:response to ethylene"/>
    <property type="evidence" value="ECO:0007669"/>
    <property type="project" value="TreeGrafter"/>
</dbReference>
<evidence type="ECO:0000256" key="2">
    <source>
        <dbReference type="ARBA" id="ARBA00007911"/>
    </source>
</evidence>
<dbReference type="SMART" id="SM01226">
    <property type="entry name" value="GAGA_bind"/>
    <property type="match status" value="1"/>
</dbReference>
<evidence type="ECO:0000256" key="7">
    <source>
        <dbReference type="RuleBase" id="RU367160"/>
    </source>
</evidence>
<comment type="caution">
    <text evidence="9">The sequence shown here is derived from an EMBL/GenBank/DDBJ whole genome shotgun (WGS) entry which is preliminary data.</text>
</comment>
<protein>
    <recommendedName>
        <fullName evidence="7">GAGA-binding transcriptional activator</fullName>
    </recommendedName>
</protein>
<dbReference type="PANTHER" id="PTHR31421:SF6">
    <property type="entry name" value="PROTEIN BASIC PENTACYSTEINE7"/>
    <property type="match status" value="1"/>
</dbReference>
<reference evidence="9" key="1">
    <citation type="submission" date="2020-06" db="EMBL/GenBank/DDBJ databases">
        <authorList>
            <person name="Li T."/>
            <person name="Hu X."/>
            <person name="Zhang T."/>
            <person name="Song X."/>
            <person name="Zhang H."/>
            <person name="Dai N."/>
            <person name="Sheng W."/>
            <person name="Hou X."/>
            <person name="Wei L."/>
        </authorList>
    </citation>
    <scope>NUCLEOTIDE SEQUENCE</scope>
    <source>
        <strain evidence="9">3651</strain>
        <tissue evidence="9">Leaf</tissue>
    </source>
</reference>
<evidence type="ECO:0000313" key="9">
    <source>
        <dbReference type="EMBL" id="KAK4422481.1"/>
    </source>
</evidence>